<dbReference type="InterPro" id="IPR050266">
    <property type="entry name" value="AB_hydrolase_sf"/>
</dbReference>
<gene>
    <name evidence="3" type="ORF">OE749_15455</name>
</gene>
<dbReference type="InterPro" id="IPR000073">
    <property type="entry name" value="AB_hydrolase_1"/>
</dbReference>
<dbReference type="Pfam" id="PF00561">
    <property type="entry name" value="Abhydrolase_1"/>
    <property type="match status" value="1"/>
</dbReference>
<dbReference type="SUPFAM" id="SSF53474">
    <property type="entry name" value="alpha/beta-Hydrolases"/>
    <property type="match status" value="1"/>
</dbReference>
<feature type="domain" description="AB hydrolase-1" evidence="2">
    <location>
        <begin position="44"/>
        <end position="145"/>
    </location>
</feature>
<keyword evidence="4" id="KW-1185">Reference proteome</keyword>
<proteinExistence type="predicted"/>
<evidence type="ECO:0000313" key="4">
    <source>
        <dbReference type="Proteomes" id="UP001652504"/>
    </source>
</evidence>
<feature type="signal peptide" evidence="1">
    <location>
        <begin position="1"/>
        <end position="21"/>
    </location>
</feature>
<keyword evidence="1" id="KW-0732">Signal</keyword>
<reference evidence="3 4" key="1">
    <citation type="submission" date="2022-10" db="EMBL/GenBank/DDBJ databases">
        <title>Aestuariibacter sp. AA17 isolated from Montipora capitata coral fragment.</title>
        <authorList>
            <person name="Emsley S.A."/>
            <person name="Pfannmuller K.M."/>
            <person name="Loughran R.M."/>
            <person name="Shlafstein M."/>
            <person name="Papke E."/>
            <person name="Saw J.H."/>
            <person name="Ushijima B."/>
            <person name="Videau P."/>
        </authorList>
    </citation>
    <scope>NUCLEOTIDE SEQUENCE [LARGE SCALE GENOMIC DNA]</scope>
    <source>
        <strain evidence="3 4">AA17</strain>
    </source>
</reference>
<dbReference type="Gene3D" id="3.40.50.1820">
    <property type="entry name" value="alpha/beta hydrolase"/>
    <property type="match status" value="1"/>
</dbReference>
<organism evidence="3 4">
    <name type="scientific">Fluctibacter corallii</name>
    <dbReference type="NCBI Taxonomy" id="2984329"/>
    <lineage>
        <taxon>Bacteria</taxon>
        <taxon>Pseudomonadati</taxon>
        <taxon>Pseudomonadota</taxon>
        <taxon>Gammaproteobacteria</taxon>
        <taxon>Alteromonadales</taxon>
        <taxon>Alteromonadaceae</taxon>
        <taxon>Fluctibacter</taxon>
    </lineage>
</organism>
<dbReference type="PANTHER" id="PTHR43798:SF33">
    <property type="entry name" value="HYDROLASE, PUTATIVE (AFU_ORTHOLOGUE AFUA_2G14860)-RELATED"/>
    <property type="match status" value="1"/>
</dbReference>
<comment type="caution">
    <text evidence="3">The sequence shown here is derived from an EMBL/GenBank/DDBJ whole genome shotgun (WGS) entry which is preliminary data.</text>
</comment>
<feature type="chain" id="PRO_5046311417" evidence="1">
    <location>
        <begin position="22"/>
        <end position="267"/>
    </location>
</feature>
<dbReference type="GO" id="GO:0016787">
    <property type="term" value="F:hydrolase activity"/>
    <property type="evidence" value="ECO:0007669"/>
    <property type="project" value="UniProtKB-KW"/>
</dbReference>
<sequence length="267" mass="29749">MNQYKILLLISTLLFTSTMQAKDIKIPIEGYQLHATKQGQGSNIVVFESGFGSDASVWDTIVAQLPSTYTSITYSRAGIGKSESDGNPKSIKEHVKGLKTVLDHLNISNKVTLVGHSYGGIIVTEFLKSAPERVSGLVLVDPATLGQRVAYKKENETRVLQDDSKLLGYMPPHMASQYQKLIEQLDITKDHESYPDVPVSIITSTHVAKQPFTLEETKEGKEIWKQLHTNLFNHFNNGLHIKTSEVGHNIHKQNPELVIDAIRFVSK</sequence>
<dbReference type="InterPro" id="IPR029058">
    <property type="entry name" value="AB_hydrolase_fold"/>
</dbReference>
<dbReference type="Proteomes" id="UP001652504">
    <property type="component" value="Unassembled WGS sequence"/>
</dbReference>
<evidence type="ECO:0000259" key="2">
    <source>
        <dbReference type="Pfam" id="PF00561"/>
    </source>
</evidence>
<evidence type="ECO:0000256" key="1">
    <source>
        <dbReference type="SAM" id="SignalP"/>
    </source>
</evidence>
<evidence type="ECO:0000313" key="3">
    <source>
        <dbReference type="EMBL" id="MCV2886089.1"/>
    </source>
</evidence>
<dbReference type="PRINTS" id="PR00111">
    <property type="entry name" value="ABHYDROLASE"/>
</dbReference>
<name>A0ABT3ABU6_9ALTE</name>
<protein>
    <submittedName>
        <fullName evidence="3">Alpha/beta hydrolase</fullName>
    </submittedName>
</protein>
<accession>A0ABT3ABU6</accession>
<keyword evidence="3" id="KW-0378">Hydrolase</keyword>
<dbReference type="PANTHER" id="PTHR43798">
    <property type="entry name" value="MONOACYLGLYCEROL LIPASE"/>
    <property type="match status" value="1"/>
</dbReference>
<dbReference type="RefSeq" id="WP_263713376.1">
    <property type="nucleotide sequence ID" value="NZ_JAOWKX010000008.1"/>
</dbReference>
<dbReference type="EMBL" id="JAOWKX010000008">
    <property type="protein sequence ID" value="MCV2886089.1"/>
    <property type="molecule type" value="Genomic_DNA"/>
</dbReference>